<dbReference type="PANTHER" id="PTHR16537:SF1">
    <property type="entry name" value="PROTEIN ZNRD2"/>
    <property type="match status" value="1"/>
</dbReference>
<dbReference type="GeneID" id="9682426"/>
<dbReference type="OMA" id="RMLEDCC"/>
<dbReference type="PANTHER" id="PTHR16537">
    <property type="entry name" value="SJOEGREN SYNDROME/SCLERODERMA AUTOANTIGEN 1"/>
    <property type="match status" value="1"/>
</dbReference>
<dbReference type="STRING" id="564608.C1MMT6"/>
<dbReference type="OrthoDB" id="28939at2759"/>
<dbReference type="eggNOG" id="ENOG502SCA9">
    <property type="taxonomic scope" value="Eukaryota"/>
</dbReference>
<dbReference type="InterPro" id="IPR051888">
    <property type="entry name" value="UPF0148_domain"/>
</dbReference>
<evidence type="ECO:0000313" key="2">
    <source>
        <dbReference type="Proteomes" id="UP000001876"/>
    </source>
</evidence>
<gene>
    <name evidence="1" type="ORF">MICPUCDRAFT_56650</name>
</gene>
<dbReference type="Pfam" id="PF06677">
    <property type="entry name" value="Auto_anti-p27"/>
    <property type="match status" value="1"/>
</dbReference>
<dbReference type="RefSeq" id="XP_003056987.1">
    <property type="nucleotide sequence ID" value="XM_003056941.1"/>
</dbReference>
<sequence length="204" mass="21564">MVDPAAAAKGKKDDDNASAIAEKLLQGWTMLAEYCPVEGCQTPLMRSREGKRFCVAHDMFVMSPEEAAAMKRDGKGVAGIEASSPTHAAPAPRPAERIDFYRQLKDGSSPSTIPEPVVAMDAAPTPPTTTTTALPSTATDACDARVNVDAVARATMDTVARKMSDARALLAVSASLSESHELLAFIEMCASTIKTLRETPPSRG</sequence>
<dbReference type="KEGG" id="mpp:MICPUCDRAFT_56650"/>
<protein>
    <submittedName>
        <fullName evidence="1">Predicted protein</fullName>
    </submittedName>
</protein>
<dbReference type="Proteomes" id="UP000001876">
    <property type="component" value="Unassembled WGS sequence"/>
</dbReference>
<dbReference type="InterPro" id="IPR009563">
    <property type="entry name" value="SSSCA1"/>
</dbReference>
<reference evidence="1 2" key="1">
    <citation type="journal article" date="2009" name="Science">
        <title>Green evolution and dynamic adaptations revealed by genomes of the marine picoeukaryotes Micromonas.</title>
        <authorList>
            <person name="Worden A.Z."/>
            <person name="Lee J.H."/>
            <person name="Mock T."/>
            <person name="Rouze P."/>
            <person name="Simmons M.P."/>
            <person name="Aerts A.L."/>
            <person name="Allen A.E."/>
            <person name="Cuvelier M.L."/>
            <person name="Derelle E."/>
            <person name="Everett M.V."/>
            <person name="Foulon E."/>
            <person name="Grimwood J."/>
            <person name="Gundlach H."/>
            <person name="Henrissat B."/>
            <person name="Napoli C."/>
            <person name="McDonald S.M."/>
            <person name="Parker M.S."/>
            <person name="Rombauts S."/>
            <person name="Salamov A."/>
            <person name="Von Dassow P."/>
            <person name="Badger J.H."/>
            <person name="Coutinho P.M."/>
            <person name="Demir E."/>
            <person name="Dubchak I."/>
            <person name="Gentemann C."/>
            <person name="Eikrem W."/>
            <person name="Gready J.E."/>
            <person name="John U."/>
            <person name="Lanier W."/>
            <person name="Lindquist E.A."/>
            <person name="Lucas S."/>
            <person name="Mayer K.F."/>
            <person name="Moreau H."/>
            <person name="Not F."/>
            <person name="Otillar R."/>
            <person name="Panaud O."/>
            <person name="Pangilinan J."/>
            <person name="Paulsen I."/>
            <person name="Piegu B."/>
            <person name="Poliakov A."/>
            <person name="Robbens S."/>
            <person name="Schmutz J."/>
            <person name="Toulza E."/>
            <person name="Wyss T."/>
            <person name="Zelensky A."/>
            <person name="Zhou K."/>
            <person name="Armbrust E.V."/>
            <person name="Bhattacharya D."/>
            <person name="Goodenough U.W."/>
            <person name="Van de Peer Y."/>
            <person name="Grigoriev I.V."/>
        </authorList>
    </citation>
    <scope>NUCLEOTIDE SEQUENCE [LARGE SCALE GENOMIC DNA]</scope>
    <source>
        <strain evidence="1 2">CCMP1545</strain>
    </source>
</reference>
<name>C1MMT6_MICPC</name>
<keyword evidence="2" id="KW-1185">Reference proteome</keyword>
<accession>C1MMT6</accession>
<dbReference type="EMBL" id="GG663737">
    <property type="protein sequence ID" value="EEH58632.1"/>
    <property type="molecule type" value="Genomic_DNA"/>
</dbReference>
<proteinExistence type="predicted"/>
<dbReference type="AlphaFoldDB" id="C1MMT6"/>
<evidence type="ECO:0000313" key="1">
    <source>
        <dbReference type="EMBL" id="EEH58632.1"/>
    </source>
</evidence>
<organism evidence="2">
    <name type="scientific">Micromonas pusilla (strain CCMP1545)</name>
    <name type="common">Picoplanktonic green alga</name>
    <dbReference type="NCBI Taxonomy" id="564608"/>
    <lineage>
        <taxon>Eukaryota</taxon>
        <taxon>Viridiplantae</taxon>
        <taxon>Chlorophyta</taxon>
        <taxon>Mamiellophyceae</taxon>
        <taxon>Mamiellales</taxon>
        <taxon>Mamiellaceae</taxon>
        <taxon>Micromonas</taxon>
    </lineage>
</organism>